<feature type="region of interest" description="Disordered" evidence="1">
    <location>
        <begin position="121"/>
        <end position="151"/>
    </location>
</feature>
<sequence length="172" mass="19222">MRHRFAHPSSFAGRPHGIAERAAAGRGQRPAGIGKPVEQRRQLEKAPCLRNDDDERRPAGRMKPHHFRLDELRVQPGSIGKVVGIETRQKTNVQVAGKGGMVIVLPHPACQQLILDRRAASGRSRGHEGDQRGTVADGDENGGFGRKRIRQRNGRRLCRRFMRHRVRGDGVE</sequence>
<feature type="region of interest" description="Disordered" evidence="1">
    <location>
        <begin position="1"/>
        <end position="64"/>
    </location>
</feature>
<proteinExistence type="predicted"/>
<accession>A0AAE3MVK1</accession>
<name>A0AAE3MVK1_9HYPH</name>
<evidence type="ECO:0000313" key="2">
    <source>
        <dbReference type="EMBL" id="MCX8995988.1"/>
    </source>
</evidence>
<gene>
    <name evidence="2" type="ORF">NOF55_02610</name>
</gene>
<feature type="compositionally biased region" description="Basic and acidic residues" evidence="1">
    <location>
        <begin position="121"/>
        <end position="131"/>
    </location>
</feature>
<dbReference type="RefSeq" id="WP_306409751.1">
    <property type="nucleotide sequence ID" value="NZ_JANFPI010000001.1"/>
</dbReference>
<dbReference type="Proteomes" id="UP001208771">
    <property type="component" value="Unassembled WGS sequence"/>
</dbReference>
<keyword evidence="3" id="KW-1185">Reference proteome</keyword>
<protein>
    <submittedName>
        <fullName evidence="2">Uncharacterized protein</fullName>
    </submittedName>
</protein>
<feature type="compositionally biased region" description="Low complexity" evidence="1">
    <location>
        <begin position="20"/>
        <end position="34"/>
    </location>
</feature>
<dbReference type="EMBL" id="JANFPI010000001">
    <property type="protein sequence ID" value="MCX8995988.1"/>
    <property type="molecule type" value="Genomic_DNA"/>
</dbReference>
<evidence type="ECO:0000256" key="1">
    <source>
        <dbReference type="SAM" id="MobiDB-lite"/>
    </source>
</evidence>
<evidence type="ECO:0000313" key="3">
    <source>
        <dbReference type="Proteomes" id="UP001208771"/>
    </source>
</evidence>
<reference evidence="2" key="1">
    <citation type="submission" date="2022-07" db="EMBL/GenBank/DDBJ databases">
        <title>Ectorhizobium quercum gen.nov., sp. nov.</title>
        <authorList>
            <person name="Ma T."/>
            <person name="Li Y."/>
        </authorList>
    </citation>
    <scope>NUCLEOTIDE SEQUENCE</scope>
    <source>
        <strain evidence="2">BDR2-2</strain>
    </source>
</reference>
<dbReference type="AlphaFoldDB" id="A0AAE3MVK1"/>
<organism evidence="2 3">
    <name type="scientific">Ectorhizobium quercum</name>
    <dbReference type="NCBI Taxonomy" id="2965071"/>
    <lineage>
        <taxon>Bacteria</taxon>
        <taxon>Pseudomonadati</taxon>
        <taxon>Pseudomonadota</taxon>
        <taxon>Alphaproteobacteria</taxon>
        <taxon>Hyphomicrobiales</taxon>
        <taxon>Rhizobiaceae</taxon>
        <taxon>Ectorhizobium</taxon>
    </lineage>
</organism>
<comment type="caution">
    <text evidence="2">The sequence shown here is derived from an EMBL/GenBank/DDBJ whole genome shotgun (WGS) entry which is preliminary data.</text>
</comment>